<accession>A0A2C9WJS5</accession>
<dbReference type="EMBL" id="CM004387">
    <property type="protein sequence ID" value="OAY60211.1"/>
    <property type="molecule type" value="Genomic_DNA"/>
</dbReference>
<organism evidence="1">
    <name type="scientific">Manihot esculenta</name>
    <name type="common">Cassava</name>
    <name type="synonym">Jatropha manihot</name>
    <dbReference type="NCBI Taxonomy" id="3983"/>
    <lineage>
        <taxon>Eukaryota</taxon>
        <taxon>Viridiplantae</taxon>
        <taxon>Streptophyta</taxon>
        <taxon>Embryophyta</taxon>
        <taxon>Tracheophyta</taxon>
        <taxon>Spermatophyta</taxon>
        <taxon>Magnoliopsida</taxon>
        <taxon>eudicotyledons</taxon>
        <taxon>Gunneridae</taxon>
        <taxon>Pentapetalae</taxon>
        <taxon>rosids</taxon>
        <taxon>fabids</taxon>
        <taxon>Malpighiales</taxon>
        <taxon>Euphorbiaceae</taxon>
        <taxon>Crotonoideae</taxon>
        <taxon>Manihoteae</taxon>
        <taxon>Manihot</taxon>
    </lineage>
</organism>
<evidence type="ECO:0000313" key="1">
    <source>
        <dbReference type="EMBL" id="OAY60211.1"/>
    </source>
</evidence>
<proteinExistence type="predicted"/>
<gene>
    <name evidence="1" type="ORF">MANES_01G094900</name>
</gene>
<protein>
    <submittedName>
        <fullName evidence="1">Uncharacterized protein</fullName>
    </submittedName>
</protein>
<sequence>MDKWLPPMIFETPALQWLVLSRISTTTATTDSEKNLIDLPLLNPIFHLFCCCVDSYK</sequence>
<dbReference type="AlphaFoldDB" id="A0A2C9WJS5"/>
<reference evidence="1" key="1">
    <citation type="submission" date="2016-02" db="EMBL/GenBank/DDBJ databases">
        <title>WGS assembly of Manihot esculenta.</title>
        <authorList>
            <person name="Bredeson J.V."/>
            <person name="Prochnik S.E."/>
            <person name="Lyons J.B."/>
            <person name="Schmutz J."/>
            <person name="Grimwood J."/>
            <person name="Vrebalov J."/>
            <person name="Bart R.S."/>
            <person name="Amuge T."/>
            <person name="Ferguson M.E."/>
            <person name="Green R."/>
            <person name="Putnam N."/>
            <person name="Stites J."/>
            <person name="Rounsley S."/>
            <person name="Rokhsar D.S."/>
        </authorList>
    </citation>
    <scope>NUCLEOTIDE SEQUENCE [LARGE SCALE GENOMIC DNA]</scope>
    <source>
        <tissue evidence="1">Leaf</tissue>
    </source>
</reference>
<name>A0A2C9WJS5_MANES</name>